<dbReference type="EMBL" id="SRLO01004181">
    <property type="protein sequence ID" value="TNN30730.1"/>
    <property type="molecule type" value="Genomic_DNA"/>
</dbReference>
<evidence type="ECO:0000256" key="1">
    <source>
        <dbReference type="SAM" id="MobiDB-lite"/>
    </source>
</evidence>
<dbReference type="AlphaFoldDB" id="A0A4Z2EQ38"/>
<keyword evidence="3" id="KW-1185">Reference proteome</keyword>
<reference evidence="2 3" key="1">
    <citation type="submission" date="2019-03" db="EMBL/GenBank/DDBJ databases">
        <title>First draft genome of Liparis tanakae, snailfish: a comprehensive survey of snailfish specific genes.</title>
        <authorList>
            <person name="Kim W."/>
            <person name="Song I."/>
            <person name="Jeong J.-H."/>
            <person name="Kim D."/>
            <person name="Kim S."/>
            <person name="Ryu S."/>
            <person name="Song J.Y."/>
            <person name="Lee S.K."/>
        </authorList>
    </citation>
    <scope>NUCLEOTIDE SEQUENCE [LARGE SCALE GENOMIC DNA]</scope>
    <source>
        <tissue evidence="2">Muscle</tissue>
    </source>
</reference>
<proteinExistence type="predicted"/>
<gene>
    <name evidence="2" type="ORF">EYF80_059117</name>
</gene>
<sequence length="122" mass="12794">MQRSNGRRCSDAVASGGGAHPPYRIRPGTTQPSRSISARRALCAESTAAVCQRPRQRGRSAILLVLSRPASTDESGGGGGEGRGSDSPVRPTRINTPNKQESAPGGLHTEFPRLAASRVNMC</sequence>
<evidence type="ECO:0000313" key="3">
    <source>
        <dbReference type="Proteomes" id="UP000314294"/>
    </source>
</evidence>
<dbReference type="Proteomes" id="UP000314294">
    <property type="component" value="Unassembled WGS sequence"/>
</dbReference>
<feature type="region of interest" description="Disordered" evidence="1">
    <location>
        <begin position="1"/>
        <end position="110"/>
    </location>
</feature>
<organism evidence="2 3">
    <name type="scientific">Liparis tanakae</name>
    <name type="common">Tanaka's snailfish</name>
    <dbReference type="NCBI Taxonomy" id="230148"/>
    <lineage>
        <taxon>Eukaryota</taxon>
        <taxon>Metazoa</taxon>
        <taxon>Chordata</taxon>
        <taxon>Craniata</taxon>
        <taxon>Vertebrata</taxon>
        <taxon>Euteleostomi</taxon>
        <taxon>Actinopterygii</taxon>
        <taxon>Neopterygii</taxon>
        <taxon>Teleostei</taxon>
        <taxon>Neoteleostei</taxon>
        <taxon>Acanthomorphata</taxon>
        <taxon>Eupercaria</taxon>
        <taxon>Perciformes</taxon>
        <taxon>Cottioidei</taxon>
        <taxon>Cottales</taxon>
        <taxon>Liparidae</taxon>
        <taxon>Liparis</taxon>
    </lineage>
</organism>
<name>A0A4Z2EQ38_9TELE</name>
<comment type="caution">
    <text evidence="2">The sequence shown here is derived from an EMBL/GenBank/DDBJ whole genome shotgun (WGS) entry which is preliminary data.</text>
</comment>
<accession>A0A4Z2EQ38</accession>
<protein>
    <submittedName>
        <fullName evidence="2">Uncharacterized protein</fullName>
    </submittedName>
</protein>
<evidence type="ECO:0000313" key="2">
    <source>
        <dbReference type="EMBL" id="TNN30730.1"/>
    </source>
</evidence>